<dbReference type="InterPro" id="IPR036576">
    <property type="entry name" value="WRKY_dom_sf"/>
</dbReference>
<gene>
    <name evidence="9" type="primary">LOC104750832</name>
</gene>
<feature type="region of interest" description="Disordered" evidence="6">
    <location>
        <begin position="332"/>
        <end position="372"/>
    </location>
</feature>
<sequence length="384" mass="42788">MTKEETVSCSQPSDGVMGEPDKEEELDATKAKVEKVREENEKLKLLLSTILNNYNSLQMHVSEVLRKQQGASIELEVDRDQDKDNDFGVDISLRLGRSSEQTISKKEEKVDKASDEKEERSKKKRSSLGLGFQIQNCEDSTSKLDYHCRQVKNVNAESKCVSSRKDAKTARNENHQDVLEEHEQTSLKKTRVSVKATCEDPSINDGCQWRKYGQKTAKTNPLPRAYYRCSMSSNCPVRKQVQRCGEEETSAFMTTYEGNHDHPLPMEATHMAAGTSAAASLLQSGSSSSSSSTSASLSYYFPYHHFSISTTNAHPTVTLDLTRPNYTNQSPISSSSFSLNFSSSDPPPPSSQDHTLNFGGLRTQAPLSTDSLMARYRTRLSGQQ</sequence>
<dbReference type="PANTHER" id="PTHR31429">
    <property type="entry name" value="WRKY TRANSCRIPTION FACTOR 36-RELATED"/>
    <property type="match status" value="1"/>
</dbReference>
<keyword evidence="4" id="KW-0804">Transcription</keyword>
<feature type="region of interest" description="Disordered" evidence="6">
    <location>
        <begin position="165"/>
        <end position="186"/>
    </location>
</feature>
<evidence type="ECO:0000256" key="5">
    <source>
        <dbReference type="ARBA" id="ARBA00023242"/>
    </source>
</evidence>
<accession>A0ABM0WH15</accession>
<keyword evidence="3" id="KW-0238">DNA-binding</keyword>
<feature type="compositionally biased region" description="Basic and acidic residues" evidence="6">
    <location>
        <begin position="103"/>
        <end position="121"/>
    </location>
</feature>
<dbReference type="InterPro" id="IPR003657">
    <property type="entry name" value="WRKY_dom"/>
</dbReference>
<evidence type="ECO:0000256" key="1">
    <source>
        <dbReference type="ARBA" id="ARBA00004123"/>
    </source>
</evidence>
<feature type="compositionally biased region" description="Low complexity" evidence="6">
    <location>
        <begin position="332"/>
        <end position="344"/>
    </location>
</feature>
<dbReference type="SMART" id="SM00774">
    <property type="entry name" value="WRKY"/>
    <property type="match status" value="1"/>
</dbReference>
<evidence type="ECO:0000256" key="6">
    <source>
        <dbReference type="SAM" id="MobiDB-lite"/>
    </source>
</evidence>
<evidence type="ECO:0000259" key="7">
    <source>
        <dbReference type="PROSITE" id="PS50811"/>
    </source>
</evidence>
<protein>
    <submittedName>
        <fullName evidence="9">Probable WRKY transcription factor 36</fullName>
    </submittedName>
</protein>
<keyword evidence="2" id="KW-0805">Transcription regulation</keyword>
<dbReference type="GeneID" id="104750832"/>
<dbReference type="Gene3D" id="2.20.25.80">
    <property type="entry name" value="WRKY domain"/>
    <property type="match status" value="1"/>
</dbReference>
<name>A0ABM0WH15_CAMSA</name>
<reference evidence="8" key="1">
    <citation type="journal article" date="2014" name="Nat. Commun.">
        <title>The emerging biofuel crop Camelina sativa retains a highly undifferentiated hexaploid genome structure.</title>
        <authorList>
            <person name="Kagale S."/>
            <person name="Koh C."/>
            <person name="Nixon J."/>
            <person name="Bollina V."/>
            <person name="Clarke W.E."/>
            <person name="Tuteja R."/>
            <person name="Spillane C."/>
            <person name="Robinson S.J."/>
            <person name="Links M.G."/>
            <person name="Clarke C."/>
            <person name="Higgins E.E."/>
            <person name="Huebert T."/>
            <person name="Sharpe A.G."/>
            <person name="Parkin I.A."/>
        </authorList>
    </citation>
    <scope>NUCLEOTIDE SEQUENCE [LARGE SCALE GENOMIC DNA]</scope>
    <source>
        <strain evidence="8">cv. DH55</strain>
    </source>
</reference>
<feature type="region of interest" description="Disordered" evidence="6">
    <location>
        <begin position="92"/>
        <end position="125"/>
    </location>
</feature>
<keyword evidence="8" id="KW-1185">Reference proteome</keyword>
<dbReference type="Proteomes" id="UP000694864">
    <property type="component" value="Chromosome 16"/>
</dbReference>
<evidence type="ECO:0000313" key="9">
    <source>
        <dbReference type="RefSeq" id="XP_010470983.1"/>
    </source>
</evidence>
<dbReference type="PROSITE" id="PS50811">
    <property type="entry name" value="WRKY"/>
    <property type="match status" value="1"/>
</dbReference>
<evidence type="ECO:0000256" key="3">
    <source>
        <dbReference type="ARBA" id="ARBA00023125"/>
    </source>
</evidence>
<dbReference type="SUPFAM" id="SSF118290">
    <property type="entry name" value="WRKY DNA-binding domain"/>
    <property type="match status" value="1"/>
</dbReference>
<keyword evidence="5" id="KW-0539">Nucleus</keyword>
<evidence type="ECO:0000313" key="8">
    <source>
        <dbReference type="Proteomes" id="UP000694864"/>
    </source>
</evidence>
<dbReference type="Pfam" id="PF03106">
    <property type="entry name" value="WRKY"/>
    <property type="match status" value="1"/>
</dbReference>
<feature type="domain" description="WRKY" evidence="7">
    <location>
        <begin position="198"/>
        <end position="265"/>
    </location>
</feature>
<organism evidence="8 9">
    <name type="scientific">Camelina sativa</name>
    <name type="common">False flax</name>
    <name type="synonym">Myagrum sativum</name>
    <dbReference type="NCBI Taxonomy" id="90675"/>
    <lineage>
        <taxon>Eukaryota</taxon>
        <taxon>Viridiplantae</taxon>
        <taxon>Streptophyta</taxon>
        <taxon>Embryophyta</taxon>
        <taxon>Tracheophyta</taxon>
        <taxon>Spermatophyta</taxon>
        <taxon>Magnoliopsida</taxon>
        <taxon>eudicotyledons</taxon>
        <taxon>Gunneridae</taxon>
        <taxon>Pentapetalae</taxon>
        <taxon>rosids</taxon>
        <taxon>malvids</taxon>
        <taxon>Brassicales</taxon>
        <taxon>Brassicaceae</taxon>
        <taxon>Camelineae</taxon>
        <taxon>Camelina</taxon>
    </lineage>
</organism>
<reference evidence="9" key="2">
    <citation type="submission" date="2025-08" db="UniProtKB">
        <authorList>
            <consortium name="RefSeq"/>
        </authorList>
    </citation>
    <scope>IDENTIFICATION</scope>
    <source>
        <tissue evidence="9">Leaf</tissue>
    </source>
</reference>
<dbReference type="InterPro" id="IPR044810">
    <property type="entry name" value="WRKY_plant"/>
</dbReference>
<proteinExistence type="predicted"/>
<comment type="subcellular location">
    <subcellularLocation>
        <location evidence="1">Nucleus</location>
    </subcellularLocation>
</comment>
<feature type="region of interest" description="Disordered" evidence="6">
    <location>
        <begin position="1"/>
        <end position="30"/>
    </location>
</feature>
<dbReference type="PANTHER" id="PTHR31429:SF97">
    <property type="entry name" value="WRKY TRANSCRIPTION FACTOR 36-RELATED"/>
    <property type="match status" value="1"/>
</dbReference>
<evidence type="ECO:0000256" key="4">
    <source>
        <dbReference type="ARBA" id="ARBA00023163"/>
    </source>
</evidence>
<evidence type="ECO:0000256" key="2">
    <source>
        <dbReference type="ARBA" id="ARBA00023015"/>
    </source>
</evidence>
<dbReference type="RefSeq" id="XP_010470983.1">
    <property type="nucleotide sequence ID" value="XM_010472681.2"/>
</dbReference>